<dbReference type="Proteomes" id="UP000003165">
    <property type="component" value="Unassembled WGS sequence"/>
</dbReference>
<organism evidence="2 3">
    <name type="scientific">Pseudogulbenkiania ferrooxidans 2002</name>
    <dbReference type="NCBI Taxonomy" id="279714"/>
    <lineage>
        <taxon>Bacteria</taxon>
        <taxon>Pseudomonadati</taxon>
        <taxon>Pseudomonadota</taxon>
        <taxon>Betaproteobacteria</taxon>
        <taxon>Neisseriales</taxon>
        <taxon>Chromobacteriaceae</taxon>
        <taxon>Pseudogulbenkiania</taxon>
    </lineage>
</organism>
<dbReference type="AlphaFoldDB" id="B9Z512"/>
<evidence type="ECO:0000313" key="2">
    <source>
        <dbReference type="EMBL" id="EEG08244.1"/>
    </source>
</evidence>
<name>B9Z512_9NEIS</name>
<feature type="region of interest" description="Disordered" evidence="1">
    <location>
        <begin position="1"/>
        <end position="26"/>
    </location>
</feature>
<protein>
    <submittedName>
        <fullName evidence="2">Uncharacterized protein</fullName>
    </submittedName>
</protein>
<dbReference type="EMBL" id="ACIS01000006">
    <property type="protein sequence ID" value="EEG08244.1"/>
    <property type="molecule type" value="Genomic_DNA"/>
</dbReference>
<evidence type="ECO:0000313" key="3">
    <source>
        <dbReference type="Proteomes" id="UP000003165"/>
    </source>
</evidence>
<dbReference type="RefSeq" id="WP_008954467.1">
    <property type="nucleotide sequence ID" value="NZ_ACIS01000006.1"/>
</dbReference>
<reference evidence="2 3" key="1">
    <citation type="submission" date="2009-02" db="EMBL/GenBank/DDBJ databases">
        <title>Sequencing of the draft genome and assembly of Lutiella nitroferrum 2002.</title>
        <authorList>
            <consortium name="US DOE Joint Genome Institute (JGI-PGF)"/>
            <person name="Lucas S."/>
            <person name="Copeland A."/>
            <person name="Lapidus A."/>
            <person name="Glavina del Rio T."/>
            <person name="Tice H."/>
            <person name="Bruce D."/>
            <person name="Goodwin L."/>
            <person name="Pitluck S."/>
            <person name="Larimer F."/>
            <person name="Land M.L."/>
            <person name="Hauser L."/>
            <person name="Coates J.D."/>
        </authorList>
    </citation>
    <scope>NUCLEOTIDE SEQUENCE [LARGE SCALE GENOMIC DNA]</scope>
    <source>
        <strain evidence="2 3">2002</strain>
    </source>
</reference>
<keyword evidence="3" id="KW-1185">Reference proteome</keyword>
<gene>
    <name evidence="2" type="ORF">FuraDRAFT_2447</name>
</gene>
<comment type="caution">
    <text evidence="2">The sequence shown here is derived from an EMBL/GenBank/DDBJ whole genome shotgun (WGS) entry which is preliminary data.</text>
</comment>
<proteinExistence type="predicted"/>
<evidence type="ECO:0000256" key="1">
    <source>
        <dbReference type="SAM" id="MobiDB-lite"/>
    </source>
</evidence>
<sequence precursor="true">MSYGKYKHVHQTDRPVLRPAPPLTPAQRARAAKMRDQWRQHFGDDSFIRELVDAGLIHGWRDVQSVTPITEDPSDDHA</sequence>
<accession>B9Z512</accession>